<accession>A0A318K079</accession>
<dbReference type="EMBL" id="QJKF01000010">
    <property type="protein sequence ID" value="PXX60175.1"/>
    <property type="molecule type" value="Genomic_DNA"/>
</dbReference>
<organism evidence="1 2">
    <name type="scientific">Nocardia tenerifensis</name>
    <dbReference type="NCBI Taxonomy" id="228006"/>
    <lineage>
        <taxon>Bacteria</taxon>
        <taxon>Bacillati</taxon>
        <taxon>Actinomycetota</taxon>
        <taxon>Actinomycetes</taxon>
        <taxon>Mycobacteriales</taxon>
        <taxon>Nocardiaceae</taxon>
        <taxon>Nocardia</taxon>
    </lineage>
</organism>
<evidence type="ECO:0000313" key="1">
    <source>
        <dbReference type="EMBL" id="PXX60175.1"/>
    </source>
</evidence>
<evidence type="ECO:0000313" key="2">
    <source>
        <dbReference type="Proteomes" id="UP000247569"/>
    </source>
</evidence>
<dbReference type="AlphaFoldDB" id="A0A318K079"/>
<protein>
    <submittedName>
        <fullName evidence="1">Uncharacterized protein</fullName>
    </submittedName>
</protein>
<reference evidence="1 2" key="1">
    <citation type="submission" date="2018-05" db="EMBL/GenBank/DDBJ databases">
        <title>Genomic Encyclopedia of Type Strains, Phase IV (KMG-IV): sequencing the most valuable type-strain genomes for metagenomic binning, comparative biology and taxonomic classification.</title>
        <authorList>
            <person name="Goeker M."/>
        </authorList>
    </citation>
    <scope>NUCLEOTIDE SEQUENCE [LARGE SCALE GENOMIC DNA]</scope>
    <source>
        <strain evidence="1 2">DSM 44704</strain>
    </source>
</reference>
<gene>
    <name evidence="1" type="ORF">DFR70_11015</name>
</gene>
<comment type="caution">
    <text evidence="1">The sequence shown here is derived from an EMBL/GenBank/DDBJ whole genome shotgun (WGS) entry which is preliminary data.</text>
</comment>
<sequence>MRPVPVGRMVVAATRLRAHRVASGGGRGIGGAEFRWDAWSLRRLGSGRTGLRPGAGEVSAVRSSGGAHGRCGDSAQGAQGRVGGRARYRRCGVPVGRMVVVATRLRAHRVASGGGRGIGGAEFRWGAWSLWRLGAGRTGYRVASGGGRGIGGAEFRWGAWSLWRLGAGRTGSRRGAGEVSAVRSSGGAHGRCGDSAQGAQGRVRGWPKIRRRGVPDRVWTVVAWRLRRDPSRVELGVMRSVRSVSASSIAAQGVRVR</sequence>
<name>A0A318K079_9NOCA</name>
<keyword evidence="2" id="KW-1185">Reference proteome</keyword>
<proteinExistence type="predicted"/>
<dbReference type="Proteomes" id="UP000247569">
    <property type="component" value="Unassembled WGS sequence"/>
</dbReference>